<keyword evidence="1" id="KW-0175">Coiled coil</keyword>
<feature type="coiled-coil region" evidence="1">
    <location>
        <begin position="53"/>
        <end position="85"/>
    </location>
</feature>
<keyword evidence="2" id="KW-1133">Transmembrane helix</keyword>
<feature type="transmembrane region" description="Helical" evidence="2">
    <location>
        <begin position="111"/>
        <end position="137"/>
    </location>
</feature>
<reference evidence="3 4" key="1">
    <citation type="journal article" date="2016" name="Nat. Commun.">
        <title>Thousands of microbial genomes shed light on interconnected biogeochemical processes in an aquifer system.</title>
        <authorList>
            <person name="Anantharaman K."/>
            <person name="Brown C.T."/>
            <person name="Hug L.A."/>
            <person name="Sharon I."/>
            <person name="Castelle C.J."/>
            <person name="Probst A.J."/>
            <person name="Thomas B.C."/>
            <person name="Singh A."/>
            <person name="Wilkins M.J."/>
            <person name="Karaoz U."/>
            <person name="Brodie E.L."/>
            <person name="Williams K.H."/>
            <person name="Hubbard S.S."/>
            <person name="Banfield J.F."/>
        </authorList>
    </citation>
    <scope>NUCLEOTIDE SEQUENCE [LARGE SCALE GENOMIC DNA]</scope>
</reference>
<evidence type="ECO:0000256" key="1">
    <source>
        <dbReference type="SAM" id="Coils"/>
    </source>
</evidence>
<dbReference type="AlphaFoldDB" id="A0A1F5Z8H4"/>
<comment type="caution">
    <text evidence="3">The sequence shown here is derived from an EMBL/GenBank/DDBJ whole genome shotgun (WGS) entry which is preliminary data.</text>
</comment>
<keyword evidence="2" id="KW-0472">Membrane</keyword>
<proteinExistence type="predicted"/>
<evidence type="ECO:0000313" key="4">
    <source>
        <dbReference type="Proteomes" id="UP000176854"/>
    </source>
</evidence>
<gene>
    <name evidence="3" type="ORF">A2154_01315</name>
</gene>
<dbReference type="EMBL" id="MFJC01000050">
    <property type="protein sequence ID" value="OGG08721.1"/>
    <property type="molecule type" value="Genomic_DNA"/>
</dbReference>
<dbReference type="Proteomes" id="UP000176854">
    <property type="component" value="Unassembled WGS sequence"/>
</dbReference>
<evidence type="ECO:0000313" key="3">
    <source>
        <dbReference type="EMBL" id="OGG08721.1"/>
    </source>
</evidence>
<sequence length="142" mass="15357">MEVTLEVILLVVIGVLALISAIFLAINKAGGLGGILFVISLAFFATAVYSYDAESLTRQKEQLELTQAKAEIALIQAQVAETEADTALKIEFHTWLEGARWGLALKTLVEFAPVLLCTAIAFVLFLLLLLLVLTLVVRARTG</sequence>
<evidence type="ECO:0000256" key="2">
    <source>
        <dbReference type="SAM" id="Phobius"/>
    </source>
</evidence>
<feature type="transmembrane region" description="Helical" evidence="2">
    <location>
        <begin position="6"/>
        <end position="25"/>
    </location>
</feature>
<accession>A0A1F5Z8H4</accession>
<organism evidence="3 4">
    <name type="scientific">Candidatus Gottesmanbacteria bacterium RBG_16_43_7</name>
    <dbReference type="NCBI Taxonomy" id="1798373"/>
    <lineage>
        <taxon>Bacteria</taxon>
        <taxon>Candidatus Gottesmaniibacteriota</taxon>
    </lineage>
</organism>
<name>A0A1F5Z8H4_9BACT</name>
<keyword evidence="2" id="KW-0812">Transmembrane</keyword>
<feature type="transmembrane region" description="Helical" evidence="2">
    <location>
        <begin position="32"/>
        <end position="51"/>
    </location>
</feature>
<protein>
    <submittedName>
        <fullName evidence="3">Uncharacterized protein</fullName>
    </submittedName>
</protein>